<gene>
    <name evidence="1" type="ORF">INT76_03300</name>
</gene>
<evidence type="ECO:0000313" key="1">
    <source>
        <dbReference type="EMBL" id="QUE54922.1"/>
    </source>
</evidence>
<accession>A0ABX7YM66</accession>
<evidence type="ECO:0000313" key="2">
    <source>
        <dbReference type="Proteomes" id="UP000677616"/>
    </source>
</evidence>
<reference evidence="1 2" key="1">
    <citation type="submission" date="2021-04" db="EMBL/GenBank/DDBJ databases">
        <title>Complete genome sequence of a novel Streptococcus species.</title>
        <authorList>
            <person name="Teng J.L.L."/>
        </authorList>
    </citation>
    <scope>NUCLEOTIDE SEQUENCE [LARGE SCALE GENOMIC DNA]</scope>
    <source>
        <strain evidence="1 2">HKU75</strain>
    </source>
</reference>
<protein>
    <submittedName>
        <fullName evidence="1">Uncharacterized protein</fullName>
    </submittedName>
</protein>
<dbReference type="EMBL" id="CP073084">
    <property type="protein sequence ID" value="QUE54922.1"/>
    <property type="molecule type" value="Genomic_DNA"/>
</dbReference>
<sequence length="74" mass="8965">MADPETMAYNQAWGGTIPFPEYSWQKWYTHWLIQHENKHFYRYLLDTESQLFVGEVAYYYDADFQAYLADIIVN</sequence>
<dbReference type="Proteomes" id="UP000677616">
    <property type="component" value="Chromosome"/>
</dbReference>
<dbReference type="RefSeq" id="WP_212572160.1">
    <property type="nucleotide sequence ID" value="NZ_CP073084.1"/>
</dbReference>
<proteinExistence type="predicted"/>
<keyword evidence="2" id="KW-1185">Reference proteome</keyword>
<organism evidence="1 2">
    <name type="scientific">Streptococcus oriscaviae</name>
    <dbReference type="NCBI Taxonomy" id="2781599"/>
    <lineage>
        <taxon>Bacteria</taxon>
        <taxon>Bacillati</taxon>
        <taxon>Bacillota</taxon>
        <taxon>Bacilli</taxon>
        <taxon>Lactobacillales</taxon>
        <taxon>Streptococcaceae</taxon>
        <taxon>Streptococcus</taxon>
    </lineage>
</organism>
<name>A0ABX7YM66_9STRE</name>